<dbReference type="Proteomes" id="UP000663879">
    <property type="component" value="Unassembled WGS sequence"/>
</dbReference>
<proteinExistence type="predicted"/>
<protein>
    <submittedName>
        <fullName evidence="1">Uncharacterized protein</fullName>
    </submittedName>
</protein>
<keyword evidence="2" id="KW-1185">Reference proteome</keyword>
<accession>A0A814MRM3</accession>
<organism evidence="1 2">
    <name type="scientific">Brachionus calyciflorus</name>
    <dbReference type="NCBI Taxonomy" id="104777"/>
    <lineage>
        <taxon>Eukaryota</taxon>
        <taxon>Metazoa</taxon>
        <taxon>Spiralia</taxon>
        <taxon>Gnathifera</taxon>
        <taxon>Rotifera</taxon>
        <taxon>Eurotatoria</taxon>
        <taxon>Monogononta</taxon>
        <taxon>Pseudotrocha</taxon>
        <taxon>Ploima</taxon>
        <taxon>Brachionidae</taxon>
        <taxon>Brachionus</taxon>
    </lineage>
</organism>
<reference evidence="1" key="1">
    <citation type="submission" date="2021-02" db="EMBL/GenBank/DDBJ databases">
        <authorList>
            <person name="Nowell W R."/>
        </authorList>
    </citation>
    <scope>NUCLEOTIDE SEQUENCE</scope>
    <source>
        <strain evidence="1">Ploen Becks lab</strain>
    </source>
</reference>
<dbReference type="AlphaFoldDB" id="A0A814MRM3"/>
<name>A0A814MRM3_9BILA</name>
<sequence>MTRCLGFDEIDEVEVDGEFEVNGEVDYELDLDGEFEVEGEVDCELYLDNEFDVDGVVDSQLGLDGDFEGLGREPKSSSISFKESSFLDFFCDFSD</sequence>
<dbReference type="EMBL" id="CAJNOC010006692">
    <property type="protein sequence ID" value="CAF1083502.1"/>
    <property type="molecule type" value="Genomic_DNA"/>
</dbReference>
<comment type="caution">
    <text evidence="1">The sequence shown here is derived from an EMBL/GenBank/DDBJ whole genome shotgun (WGS) entry which is preliminary data.</text>
</comment>
<evidence type="ECO:0000313" key="1">
    <source>
        <dbReference type="EMBL" id="CAF1083502.1"/>
    </source>
</evidence>
<evidence type="ECO:0000313" key="2">
    <source>
        <dbReference type="Proteomes" id="UP000663879"/>
    </source>
</evidence>
<gene>
    <name evidence="1" type="ORF">OXX778_LOCUS20308</name>
</gene>